<evidence type="ECO:0000313" key="3">
    <source>
        <dbReference type="EMBL" id="CAF3446298.1"/>
    </source>
</evidence>
<feature type="chain" id="PRO_5032898028" evidence="2">
    <location>
        <begin position="25"/>
        <end position="706"/>
    </location>
</feature>
<organism evidence="3 4">
    <name type="scientific">Rotaria socialis</name>
    <dbReference type="NCBI Taxonomy" id="392032"/>
    <lineage>
        <taxon>Eukaryota</taxon>
        <taxon>Metazoa</taxon>
        <taxon>Spiralia</taxon>
        <taxon>Gnathifera</taxon>
        <taxon>Rotifera</taxon>
        <taxon>Eurotatoria</taxon>
        <taxon>Bdelloidea</taxon>
        <taxon>Philodinida</taxon>
        <taxon>Philodinidae</taxon>
        <taxon>Rotaria</taxon>
    </lineage>
</organism>
<keyword evidence="1" id="KW-0812">Transmembrane</keyword>
<dbReference type="Proteomes" id="UP000663872">
    <property type="component" value="Unassembled WGS sequence"/>
</dbReference>
<feature type="signal peptide" evidence="2">
    <location>
        <begin position="1"/>
        <end position="24"/>
    </location>
</feature>
<keyword evidence="2" id="KW-0732">Signal</keyword>
<protein>
    <submittedName>
        <fullName evidence="3">Uncharacterized protein</fullName>
    </submittedName>
</protein>
<reference evidence="3" key="1">
    <citation type="submission" date="2021-02" db="EMBL/GenBank/DDBJ databases">
        <authorList>
            <person name="Nowell W R."/>
        </authorList>
    </citation>
    <scope>NUCLEOTIDE SEQUENCE</scope>
</reference>
<evidence type="ECO:0000256" key="1">
    <source>
        <dbReference type="SAM" id="Phobius"/>
    </source>
</evidence>
<accession>A0A818DQE6</accession>
<name>A0A818DQE6_9BILA</name>
<proteinExistence type="predicted"/>
<feature type="transmembrane region" description="Helical" evidence="1">
    <location>
        <begin position="589"/>
        <end position="611"/>
    </location>
</feature>
<dbReference type="AlphaFoldDB" id="A0A818DQE6"/>
<sequence length="706" mass="82325">MIYILNNSITLLLLQIIFLVQSTAFYPNDYEPRVFDHIPLNCYDCLSYRDIILAQLTDVPARSFANFNLGSRDTYMILNGQLSLHLHPYAFQSLVVHKPNKTLTITLTAPNSWLNITENTFNGLELHPHSTLRIIINKFYGCTFHRNSLSGINMHKHSQLIIDISSVTEIFFEQHIIKDNDFNASVKFLITRSDTIIFDSYSFSQLNINPHQIILFHFELISHVYFKSYSFKSLELQRSSSFRFYSIFLNRLTMDSYAFENLILNSHSIFNFTIHTLGTCLCFNSYAFHNLHTKPRSENALILFKFYTLRGLSFFSHTFSNLSLNNNENQLRIHSSNPLNDPNPIINFAVDAFSAATTTTTTTTNNGSIILNFSETIVIRFEKDSLKTNNFVHEIFLSDISFVDLSALNNKLIEKKFHLHFDDIQYVKWYKYSVEEKNSNHHHDHSLIQYHFSYISNSSCLIYSASRSVPWIFPTLNSTICNCPLLYAYKHDQLDRESILCLNSTSPLKTIQQMNECDFDRIENNCHLTIQSLTNLNNTIETSSKSFHSFELDNLLIQQLYDRNYLSCSFNYSLLSSTSIVRSRLFNHFGFVIGIILSIFIVLLVIVIALLNGLQYKMREYDETWTWKRNISWSTLRRTISQTSLRRSRRDLSTLNSHAIVVSKSDNQLDRIRHERQCGDNKEFDYSIKQSQSIQENFKQFNNIYL</sequence>
<evidence type="ECO:0000313" key="4">
    <source>
        <dbReference type="Proteomes" id="UP000663872"/>
    </source>
</evidence>
<dbReference type="EMBL" id="CAJNYT010002077">
    <property type="protein sequence ID" value="CAF3446298.1"/>
    <property type="molecule type" value="Genomic_DNA"/>
</dbReference>
<keyword evidence="1" id="KW-0472">Membrane</keyword>
<evidence type="ECO:0000256" key="2">
    <source>
        <dbReference type="SAM" id="SignalP"/>
    </source>
</evidence>
<gene>
    <name evidence="3" type="ORF">GRG538_LOCUS13882</name>
</gene>
<keyword evidence="1" id="KW-1133">Transmembrane helix</keyword>
<comment type="caution">
    <text evidence="3">The sequence shown here is derived from an EMBL/GenBank/DDBJ whole genome shotgun (WGS) entry which is preliminary data.</text>
</comment>